<organism evidence="7 8">
    <name type="scientific">Aphanomyces astaci</name>
    <name type="common">Crayfish plague agent</name>
    <dbReference type="NCBI Taxonomy" id="112090"/>
    <lineage>
        <taxon>Eukaryota</taxon>
        <taxon>Sar</taxon>
        <taxon>Stramenopiles</taxon>
        <taxon>Oomycota</taxon>
        <taxon>Saprolegniomycetes</taxon>
        <taxon>Saprolegniales</taxon>
        <taxon>Verrucalvaceae</taxon>
        <taxon>Aphanomyces</taxon>
    </lineage>
</organism>
<dbReference type="PANTHER" id="PTHR24345">
    <property type="entry name" value="SERINE/THREONINE-PROTEIN KINASE PLK"/>
    <property type="match status" value="1"/>
</dbReference>
<keyword evidence="5" id="KW-0067">ATP-binding</keyword>
<dbReference type="InterPro" id="IPR011009">
    <property type="entry name" value="Kinase-like_dom_sf"/>
</dbReference>
<dbReference type="InterPro" id="IPR000719">
    <property type="entry name" value="Prot_kinase_dom"/>
</dbReference>
<evidence type="ECO:0000256" key="4">
    <source>
        <dbReference type="ARBA" id="ARBA00022777"/>
    </source>
</evidence>
<evidence type="ECO:0000256" key="1">
    <source>
        <dbReference type="ARBA" id="ARBA00022527"/>
    </source>
</evidence>
<evidence type="ECO:0000313" key="7">
    <source>
        <dbReference type="EMBL" id="KAF0761340.1"/>
    </source>
</evidence>
<dbReference type="GO" id="GO:0004674">
    <property type="term" value="F:protein serine/threonine kinase activity"/>
    <property type="evidence" value="ECO:0007669"/>
    <property type="project" value="UniProtKB-KW"/>
</dbReference>
<keyword evidence="2" id="KW-0808">Transferase</keyword>
<dbReference type="SMART" id="SM00220">
    <property type="entry name" value="S_TKc"/>
    <property type="match status" value="1"/>
</dbReference>
<dbReference type="AlphaFoldDB" id="A0A6A5AS69"/>
<gene>
    <name evidence="7" type="ORF">AaE_003449</name>
</gene>
<sequence length="270" mass="30389">MNTTAYFTQSRLSMATYGDVVLAHSTSPQDSTVAIKRSDIVCARRHESFQCPHHLTIKDMDVERLVLREVDVHGGHPHIVGLVDDFDEFGYAQLVLEYCPHSVAEWLARDHPTEAEVMRLFGHVVSAVTFLHALGIAHNDLTMSHLLLSTSNDVKLIDFASATLLTELSKSNDELDLGRLLVSLCSHETWSRKLDACRDHIEVKLAVTWSSMVTPNQARQWMVLLHLLTKQEPMNELKSTNSNTLQARELYETTGSFSRAHRVKVGVEMS</sequence>
<feature type="domain" description="Protein kinase" evidence="6">
    <location>
        <begin position="6"/>
        <end position="270"/>
    </location>
</feature>
<dbReference type="Pfam" id="PF00069">
    <property type="entry name" value="Pkinase"/>
    <property type="match status" value="1"/>
</dbReference>
<dbReference type="EMBL" id="VJMI01008412">
    <property type="protein sequence ID" value="KAF0761340.1"/>
    <property type="molecule type" value="Genomic_DNA"/>
</dbReference>
<evidence type="ECO:0000256" key="3">
    <source>
        <dbReference type="ARBA" id="ARBA00022741"/>
    </source>
</evidence>
<dbReference type="PROSITE" id="PS50011">
    <property type="entry name" value="PROTEIN_KINASE_DOM"/>
    <property type="match status" value="1"/>
</dbReference>
<dbReference type="PANTHER" id="PTHR24345:SF91">
    <property type="entry name" value="SERINE_THREONINE-PROTEIN KINASE PLK4"/>
    <property type="match status" value="1"/>
</dbReference>
<dbReference type="SUPFAM" id="SSF56112">
    <property type="entry name" value="Protein kinase-like (PK-like)"/>
    <property type="match status" value="1"/>
</dbReference>
<accession>A0A6A5AS69</accession>
<protein>
    <recommendedName>
        <fullName evidence="6">Protein kinase domain-containing protein</fullName>
    </recommendedName>
</protein>
<dbReference type="Proteomes" id="UP000469452">
    <property type="component" value="Unassembled WGS sequence"/>
</dbReference>
<evidence type="ECO:0000256" key="2">
    <source>
        <dbReference type="ARBA" id="ARBA00022679"/>
    </source>
</evidence>
<keyword evidence="1" id="KW-0723">Serine/threonine-protein kinase</keyword>
<evidence type="ECO:0000256" key="5">
    <source>
        <dbReference type="ARBA" id="ARBA00022840"/>
    </source>
</evidence>
<proteinExistence type="predicted"/>
<dbReference type="GO" id="GO:0005524">
    <property type="term" value="F:ATP binding"/>
    <property type="evidence" value="ECO:0007669"/>
    <property type="project" value="UniProtKB-KW"/>
</dbReference>
<evidence type="ECO:0000313" key="8">
    <source>
        <dbReference type="Proteomes" id="UP000469452"/>
    </source>
</evidence>
<dbReference type="GO" id="GO:0005634">
    <property type="term" value="C:nucleus"/>
    <property type="evidence" value="ECO:0007669"/>
    <property type="project" value="TreeGrafter"/>
</dbReference>
<evidence type="ECO:0000259" key="6">
    <source>
        <dbReference type="PROSITE" id="PS50011"/>
    </source>
</evidence>
<keyword evidence="3" id="KW-0547">Nucleotide-binding</keyword>
<name>A0A6A5AS69_APHAT</name>
<dbReference type="CDD" id="cd00180">
    <property type="entry name" value="PKc"/>
    <property type="match status" value="1"/>
</dbReference>
<dbReference type="VEuPathDB" id="FungiDB:H257_15194"/>
<keyword evidence="4" id="KW-0418">Kinase</keyword>
<dbReference type="Gene3D" id="1.10.510.10">
    <property type="entry name" value="Transferase(Phosphotransferase) domain 1"/>
    <property type="match status" value="1"/>
</dbReference>
<reference evidence="7 8" key="1">
    <citation type="submission" date="2019-06" db="EMBL/GenBank/DDBJ databases">
        <title>Genomics analysis of Aphanomyces spp. identifies a new class of oomycete effector associated with host adaptation.</title>
        <authorList>
            <person name="Gaulin E."/>
        </authorList>
    </citation>
    <scope>NUCLEOTIDE SEQUENCE [LARGE SCALE GENOMIC DNA]</scope>
    <source>
        <strain evidence="7 8">E</strain>
    </source>
</reference>
<comment type="caution">
    <text evidence="7">The sequence shown here is derived from an EMBL/GenBank/DDBJ whole genome shotgun (WGS) entry which is preliminary data.</text>
</comment>